<proteinExistence type="predicted"/>
<dbReference type="AlphaFoldDB" id="A0A815WZE1"/>
<sequence>MYCPVPKVATKTILTVMLYMHVRDINEHLNTNWTNIDVFRAQMEQMINISGFIQDLRQNGITIPKTEEPKSLTTFLLKALILSDDQYTPGQSQLFLSHFQIDEFINLQSLTLIEIERKSLEIINEHLYKLNR</sequence>
<dbReference type="Proteomes" id="UP000663870">
    <property type="component" value="Unassembled WGS sequence"/>
</dbReference>
<organism evidence="2 3">
    <name type="scientific">Rotaria sordida</name>
    <dbReference type="NCBI Taxonomy" id="392033"/>
    <lineage>
        <taxon>Eukaryota</taxon>
        <taxon>Metazoa</taxon>
        <taxon>Spiralia</taxon>
        <taxon>Gnathifera</taxon>
        <taxon>Rotifera</taxon>
        <taxon>Eurotatoria</taxon>
        <taxon>Bdelloidea</taxon>
        <taxon>Philodinida</taxon>
        <taxon>Philodinidae</taxon>
        <taxon>Rotaria</taxon>
    </lineage>
</organism>
<name>A0A815WZE1_9BILA</name>
<accession>A0A815WZE1</accession>
<reference evidence="2" key="1">
    <citation type="submission" date="2021-02" db="EMBL/GenBank/DDBJ databases">
        <authorList>
            <person name="Nowell W R."/>
        </authorList>
    </citation>
    <scope>NUCLEOTIDE SEQUENCE</scope>
</reference>
<protein>
    <submittedName>
        <fullName evidence="2">Uncharacterized protein</fullName>
    </submittedName>
</protein>
<evidence type="ECO:0000313" key="3">
    <source>
        <dbReference type="Proteomes" id="UP000663870"/>
    </source>
</evidence>
<dbReference type="EMBL" id="CAJNOH010002072">
    <property type="protein sequence ID" value="CAF1270549.1"/>
    <property type="molecule type" value="Genomic_DNA"/>
</dbReference>
<evidence type="ECO:0000313" key="2">
    <source>
        <dbReference type="EMBL" id="CAF1549785.1"/>
    </source>
</evidence>
<feature type="non-terminal residue" evidence="2">
    <location>
        <position position="1"/>
    </location>
</feature>
<dbReference type="EMBL" id="CAJNOL010003169">
    <property type="protein sequence ID" value="CAF1549785.1"/>
    <property type="molecule type" value="Genomic_DNA"/>
</dbReference>
<dbReference type="Proteomes" id="UP000663854">
    <property type="component" value="Unassembled WGS sequence"/>
</dbReference>
<comment type="caution">
    <text evidence="2">The sequence shown here is derived from an EMBL/GenBank/DDBJ whole genome shotgun (WGS) entry which is preliminary data.</text>
</comment>
<gene>
    <name evidence="2" type="ORF">JXQ802_LOCUS43552</name>
    <name evidence="1" type="ORF">PYM288_LOCUS28356</name>
</gene>
<keyword evidence="3" id="KW-1185">Reference proteome</keyword>
<evidence type="ECO:0000313" key="1">
    <source>
        <dbReference type="EMBL" id="CAF1270549.1"/>
    </source>
</evidence>